<dbReference type="AlphaFoldDB" id="A0A8J3F6C3"/>
<dbReference type="Proteomes" id="UP000642180">
    <property type="component" value="Unassembled WGS sequence"/>
</dbReference>
<sequence>MIAFILRKLTLPFWLVLLTACSPTFDWREVRNEEFGYLIMMPARPTTVTRDINLDGAIIRMSMTATEVDKLTFAVGSATIPAPNNPQTALESMKTALVRNIRGTIIEESTFTMPHTINGQKRLLAVLYVHAKGTAIDNQPRTLQARFVAQGNRVYQIVMTGPEEKMTRDVSDIYFSSLQLN</sequence>
<organism evidence="1 2">
    <name type="scientific">Oxalicibacterium faecigallinarum</name>
    <dbReference type="NCBI Taxonomy" id="573741"/>
    <lineage>
        <taxon>Bacteria</taxon>
        <taxon>Pseudomonadati</taxon>
        <taxon>Pseudomonadota</taxon>
        <taxon>Betaproteobacteria</taxon>
        <taxon>Burkholderiales</taxon>
        <taxon>Oxalobacteraceae</taxon>
        <taxon>Oxalicibacterium</taxon>
    </lineage>
</organism>
<evidence type="ECO:0008006" key="3">
    <source>
        <dbReference type="Google" id="ProtNLM"/>
    </source>
</evidence>
<evidence type="ECO:0000313" key="1">
    <source>
        <dbReference type="EMBL" id="GGI18904.1"/>
    </source>
</evidence>
<name>A0A8J3F6C3_9BURK</name>
<gene>
    <name evidence="1" type="ORF">GCM10008066_16410</name>
</gene>
<dbReference type="PROSITE" id="PS51257">
    <property type="entry name" value="PROKAR_LIPOPROTEIN"/>
    <property type="match status" value="1"/>
</dbReference>
<accession>A0A8J3F6C3</accession>
<reference evidence="2" key="1">
    <citation type="journal article" date="2019" name="Int. J. Syst. Evol. Microbiol.">
        <title>The Global Catalogue of Microorganisms (GCM) 10K type strain sequencing project: providing services to taxonomists for standard genome sequencing and annotation.</title>
        <authorList>
            <consortium name="The Broad Institute Genomics Platform"/>
            <consortium name="The Broad Institute Genome Sequencing Center for Infectious Disease"/>
            <person name="Wu L."/>
            <person name="Ma J."/>
        </authorList>
    </citation>
    <scope>NUCLEOTIDE SEQUENCE [LARGE SCALE GENOMIC DNA]</scope>
    <source>
        <strain evidence="2">CCM 2767</strain>
    </source>
</reference>
<evidence type="ECO:0000313" key="2">
    <source>
        <dbReference type="Proteomes" id="UP000642180"/>
    </source>
</evidence>
<keyword evidence="2" id="KW-1185">Reference proteome</keyword>
<dbReference type="RefSeq" id="WP_188380750.1">
    <property type="nucleotide sequence ID" value="NZ_BMDI01000001.1"/>
</dbReference>
<dbReference type="EMBL" id="BMDI01000001">
    <property type="protein sequence ID" value="GGI18904.1"/>
    <property type="molecule type" value="Genomic_DNA"/>
</dbReference>
<protein>
    <recommendedName>
        <fullName evidence="3">Transmembrane protein</fullName>
    </recommendedName>
</protein>
<proteinExistence type="predicted"/>
<comment type="caution">
    <text evidence="1">The sequence shown here is derived from an EMBL/GenBank/DDBJ whole genome shotgun (WGS) entry which is preliminary data.</text>
</comment>